<feature type="region of interest" description="Disordered" evidence="1">
    <location>
        <begin position="174"/>
        <end position="240"/>
    </location>
</feature>
<feature type="region of interest" description="Disordered" evidence="1">
    <location>
        <begin position="22"/>
        <end position="74"/>
    </location>
</feature>
<feature type="compositionally biased region" description="Basic residues" evidence="1">
    <location>
        <begin position="23"/>
        <end position="38"/>
    </location>
</feature>
<feature type="chain" id="PRO_5044836523" evidence="2">
    <location>
        <begin position="19"/>
        <end position="240"/>
    </location>
</feature>
<feature type="compositionally biased region" description="Low complexity" evidence="1">
    <location>
        <begin position="177"/>
        <end position="186"/>
    </location>
</feature>
<evidence type="ECO:0000313" key="3">
    <source>
        <dbReference type="EMBL" id="KAL3773249.1"/>
    </source>
</evidence>
<sequence length="240" mass="25566">MKIITILLTALALTPSTATLKGAQRRSNLRQRLLHKSKTSTPTVSPSESPTLSPTECTGKGCDKEDKEDTSEDSVTYDEIIIEFDDAVSPSPQATLAPTFTDLIETPSPTFISDETGEVESNNGIGIGVDVGGDNNIVDVTVIITQNGGDVNAGGGGDDSVAEDDLLDDYIYEDGDGSMSTSMSMGSDDDTDGTYEETEEADEVMEKPEDVADIEADDDFSTFFDNTKKDVEHEGDVKGI</sequence>
<feature type="compositionally biased region" description="Acidic residues" evidence="1">
    <location>
        <begin position="187"/>
        <end position="203"/>
    </location>
</feature>
<keyword evidence="4" id="KW-1185">Reference proteome</keyword>
<comment type="caution">
    <text evidence="3">The sequence shown here is derived from an EMBL/GenBank/DDBJ whole genome shotgun (WGS) entry which is preliminary data.</text>
</comment>
<dbReference type="EMBL" id="JALLPJ020001241">
    <property type="protein sequence ID" value="KAL3773249.1"/>
    <property type="molecule type" value="Genomic_DNA"/>
</dbReference>
<feature type="compositionally biased region" description="Basic and acidic residues" evidence="1">
    <location>
        <begin position="226"/>
        <end position="240"/>
    </location>
</feature>
<feature type="compositionally biased region" description="Low complexity" evidence="1">
    <location>
        <begin position="39"/>
        <end position="58"/>
    </location>
</feature>
<gene>
    <name evidence="3" type="ORF">ACHAWO_011516</name>
</gene>
<keyword evidence="2" id="KW-0732">Signal</keyword>
<evidence type="ECO:0000313" key="4">
    <source>
        <dbReference type="Proteomes" id="UP001530400"/>
    </source>
</evidence>
<feature type="signal peptide" evidence="2">
    <location>
        <begin position="1"/>
        <end position="18"/>
    </location>
</feature>
<evidence type="ECO:0000256" key="1">
    <source>
        <dbReference type="SAM" id="MobiDB-lite"/>
    </source>
</evidence>
<evidence type="ECO:0000256" key="2">
    <source>
        <dbReference type="SAM" id="SignalP"/>
    </source>
</evidence>
<reference evidence="3 4" key="1">
    <citation type="submission" date="2024-10" db="EMBL/GenBank/DDBJ databases">
        <title>Updated reference genomes for cyclostephanoid diatoms.</title>
        <authorList>
            <person name="Roberts W.R."/>
            <person name="Alverson A.J."/>
        </authorList>
    </citation>
    <scope>NUCLEOTIDE SEQUENCE [LARGE SCALE GENOMIC DNA]</scope>
    <source>
        <strain evidence="3 4">AJA010-31</strain>
    </source>
</reference>
<feature type="compositionally biased region" description="Acidic residues" evidence="1">
    <location>
        <begin position="211"/>
        <end position="220"/>
    </location>
</feature>
<accession>A0ABD3NCA7</accession>
<protein>
    <submittedName>
        <fullName evidence="3">Uncharacterized protein</fullName>
    </submittedName>
</protein>
<dbReference type="Proteomes" id="UP001530400">
    <property type="component" value="Unassembled WGS sequence"/>
</dbReference>
<organism evidence="3 4">
    <name type="scientific">Cyclotella atomus</name>
    <dbReference type="NCBI Taxonomy" id="382360"/>
    <lineage>
        <taxon>Eukaryota</taxon>
        <taxon>Sar</taxon>
        <taxon>Stramenopiles</taxon>
        <taxon>Ochrophyta</taxon>
        <taxon>Bacillariophyta</taxon>
        <taxon>Coscinodiscophyceae</taxon>
        <taxon>Thalassiosirophycidae</taxon>
        <taxon>Stephanodiscales</taxon>
        <taxon>Stephanodiscaceae</taxon>
        <taxon>Cyclotella</taxon>
    </lineage>
</organism>
<proteinExistence type="predicted"/>
<dbReference type="AlphaFoldDB" id="A0ABD3NCA7"/>
<name>A0ABD3NCA7_9STRA</name>